<accession>A0A3L7A6B9</accession>
<evidence type="ECO:0000256" key="3">
    <source>
        <dbReference type="ARBA" id="ARBA00023239"/>
    </source>
</evidence>
<feature type="binding site" evidence="4">
    <location>
        <position position="169"/>
    </location>
    <ligand>
        <name>Mg(2+)</name>
        <dbReference type="ChEBI" id="CHEBI:18420"/>
    </ligand>
</feature>
<keyword evidence="2 4" id="KW-0460">Magnesium</keyword>
<protein>
    <recommendedName>
        <fullName evidence="4">o-succinylbenzoate synthase</fullName>
        <shortName evidence="4">OSB synthase</shortName>
        <shortName evidence="4">OSBS</shortName>
        <ecNumber evidence="4">4.2.1.113</ecNumber>
    </recommendedName>
    <alternativeName>
        <fullName evidence="4">4-(2'-carboxyphenyl)-4-oxybutyric acid synthase</fullName>
    </alternativeName>
    <alternativeName>
        <fullName evidence="4">o-succinylbenzoic acid synthase</fullName>
    </alternativeName>
</protein>
<dbReference type="UniPathway" id="UPA01057">
    <property type="reaction ID" value="UER00165"/>
</dbReference>
<dbReference type="GO" id="GO:0000287">
    <property type="term" value="F:magnesium ion binding"/>
    <property type="evidence" value="ECO:0007669"/>
    <property type="project" value="UniProtKB-UniRule"/>
</dbReference>
<organism evidence="6 7">
    <name type="scientific">Mycetocola tolaasinivorans</name>
    <dbReference type="NCBI Taxonomy" id="76635"/>
    <lineage>
        <taxon>Bacteria</taxon>
        <taxon>Bacillati</taxon>
        <taxon>Actinomycetota</taxon>
        <taxon>Actinomycetes</taxon>
        <taxon>Micrococcales</taxon>
        <taxon>Microbacteriaceae</taxon>
        <taxon>Mycetocola</taxon>
    </lineage>
</organism>
<dbReference type="PANTHER" id="PTHR48073">
    <property type="entry name" value="O-SUCCINYLBENZOATE SYNTHASE-RELATED"/>
    <property type="match status" value="1"/>
</dbReference>
<evidence type="ECO:0000313" key="6">
    <source>
        <dbReference type="EMBL" id="RLP75674.1"/>
    </source>
</evidence>
<evidence type="ECO:0000256" key="4">
    <source>
        <dbReference type="HAMAP-Rule" id="MF_00470"/>
    </source>
</evidence>
<evidence type="ECO:0000313" key="7">
    <source>
        <dbReference type="Proteomes" id="UP000272503"/>
    </source>
</evidence>
<dbReference type="SUPFAM" id="SSF51604">
    <property type="entry name" value="Enolase C-terminal domain-like"/>
    <property type="match status" value="1"/>
</dbReference>
<dbReference type="SFLD" id="SFLDG00180">
    <property type="entry name" value="muconate_cycloisomerase"/>
    <property type="match status" value="1"/>
</dbReference>
<dbReference type="Proteomes" id="UP000272503">
    <property type="component" value="Unassembled WGS sequence"/>
</dbReference>
<dbReference type="NCBIfam" id="NF002782">
    <property type="entry name" value="PRK02901.1"/>
    <property type="match status" value="1"/>
</dbReference>
<feature type="binding site" evidence="4">
    <location>
        <position position="143"/>
    </location>
    <ligand>
        <name>Mg(2+)</name>
        <dbReference type="ChEBI" id="CHEBI:18420"/>
    </ligand>
</feature>
<dbReference type="HAMAP" id="MF_00470">
    <property type="entry name" value="MenC_1"/>
    <property type="match status" value="1"/>
</dbReference>
<evidence type="ECO:0000256" key="1">
    <source>
        <dbReference type="ARBA" id="ARBA00022723"/>
    </source>
</evidence>
<dbReference type="Gene3D" id="3.20.20.120">
    <property type="entry name" value="Enolase-like C-terminal domain"/>
    <property type="match status" value="1"/>
</dbReference>
<name>A0A3L7A6B9_9MICO</name>
<reference evidence="6 7" key="1">
    <citation type="submission" date="2018-10" db="EMBL/GenBank/DDBJ databases">
        <authorList>
            <person name="Li J."/>
        </authorList>
    </citation>
    <scope>NUCLEOTIDE SEQUENCE [LARGE SCALE GENOMIC DNA]</scope>
    <source>
        <strain evidence="6 7">IF 016277</strain>
    </source>
</reference>
<dbReference type="GO" id="GO:0043748">
    <property type="term" value="F:O-succinylbenzoate synthase activity"/>
    <property type="evidence" value="ECO:0007669"/>
    <property type="project" value="UniProtKB-EC"/>
</dbReference>
<keyword evidence="1 4" id="KW-0479">Metal-binding</keyword>
<keyword evidence="4" id="KW-0474">Menaquinone biosynthesis</keyword>
<dbReference type="CDD" id="cd03320">
    <property type="entry name" value="OSBS"/>
    <property type="match status" value="1"/>
</dbReference>
<sequence>MQPLDFGLRAEDILATAHVVDLPLNTRFRGLDRREALVFEGPRGWSEFSPFVEYLPAEASTWLAAAIDFAYAPEPTLLRTEVAVNATVPAVPAAEVPRVLARFPGCTTAKVKVAERGGTLAQDVERVAAVRAALGPGGLIRVDANGGWSVTEAEIALEALAPYGLEYAEQPCATVPELAELRTRIAGLGARIAADESVRKAEDPLAVARAGAADLLVIKAQPLGGIARARDIVAAAGLPVVVSSALDTSVGLSMGARLAASLPDLSFACGLGTAALLAADVTDAPLVPENGVIHAERIDVNPDLLTRFVAAPERRDWWFDRVRACLHVLAEPGSSASNMTNRVTS</sequence>
<dbReference type="GO" id="GO:0009234">
    <property type="term" value="P:menaquinone biosynthetic process"/>
    <property type="evidence" value="ECO:0007669"/>
    <property type="project" value="UniProtKB-UniRule"/>
</dbReference>
<dbReference type="EC" id="4.2.1.113" evidence="4"/>
<comment type="catalytic activity">
    <reaction evidence="4">
        <text>(1R,6R)-6-hydroxy-2-succinyl-cyclohexa-2,4-diene-1-carboxylate = 2-succinylbenzoate + H2O</text>
        <dbReference type="Rhea" id="RHEA:10196"/>
        <dbReference type="ChEBI" id="CHEBI:15377"/>
        <dbReference type="ChEBI" id="CHEBI:18325"/>
        <dbReference type="ChEBI" id="CHEBI:58689"/>
        <dbReference type="EC" id="4.2.1.113"/>
    </reaction>
</comment>
<comment type="pathway">
    <text evidence="4">Quinol/quinone metabolism; 1,4-dihydroxy-2-naphthoate biosynthesis; 1,4-dihydroxy-2-naphthoate from chorismate: step 4/7.</text>
</comment>
<proteinExistence type="inferred from homology"/>
<dbReference type="UniPathway" id="UPA00079"/>
<dbReference type="AlphaFoldDB" id="A0A3L7A6B9"/>
<evidence type="ECO:0000256" key="2">
    <source>
        <dbReference type="ARBA" id="ARBA00022842"/>
    </source>
</evidence>
<evidence type="ECO:0000259" key="5">
    <source>
        <dbReference type="SMART" id="SM00922"/>
    </source>
</evidence>
<keyword evidence="7" id="KW-1185">Reference proteome</keyword>
<dbReference type="InterPro" id="IPR036849">
    <property type="entry name" value="Enolase-like_C_sf"/>
</dbReference>
<feature type="active site" description="Proton acceptor" evidence="4">
    <location>
        <position position="219"/>
    </location>
</feature>
<dbReference type="Pfam" id="PF18374">
    <property type="entry name" value="Enolase_like_N"/>
    <property type="match status" value="1"/>
</dbReference>
<dbReference type="SMART" id="SM00922">
    <property type="entry name" value="MR_MLE"/>
    <property type="match status" value="1"/>
</dbReference>
<dbReference type="Pfam" id="PF13378">
    <property type="entry name" value="MR_MLE_C"/>
    <property type="match status" value="1"/>
</dbReference>
<feature type="binding site" evidence="4">
    <location>
        <position position="195"/>
    </location>
    <ligand>
        <name>Mg(2+)</name>
        <dbReference type="ChEBI" id="CHEBI:18420"/>
    </ligand>
</feature>
<comment type="function">
    <text evidence="4">Converts 2-succinyl-6-hydroxy-2,4-cyclohexadiene-1-carboxylate (SHCHC) to 2-succinylbenzoate (OSB).</text>
</comment>
<gene>
    <name evidence="4" type="primary">menC</name>
    <name evidence="6" type="ORF">D9V32_09395</name>
</gene>
<keyword evidence="3 4" id="KW-0456">Lyase</keyword>
<feature type="active site" description="Proton donor" evidence="4">
    <location>
        <position position="112"/>
    </location>
</feature>
<dbReference type="SFLD" id="SFLDS00001">
    <property type="entry name" value="Enolase"/>
    <property type="match status" value="1"/>
</dbReference>
<feature type="domain" description="Mandelate racemase/muconate lactonizing enzyme C-terminal" evidence="5">
    <location>
        <begin position="93"/>
        <end position="188"/>
    </location>
</feature>
<comment type="caution">
    <text evidence="6">The sequence shown here is derived from an EMBL/GenBank/DDBJ whole genome shotgun (WGS) entry which is preliminary data.</text>
</comment>
<comment type="cofactor">
    <cofactor evidence="4">
        <name>a divalent metal cation</name>
        <dbReference type="ChEBI" id="CHEBI:60240"/>
    </cofactor>
</comment>
<dbReference type="RefSeq" id="WP_121648649.1">
    <property type="nucleotide sequence ID" value="NZ_RCUX01000006.1"/>
</dbReference>
<dbReference type="OrthoDB" id="3725747at2"/>
<dbReference type="InterPro" id="IPR029065">
    <property type="entry name" value="Enolase_C-like"/>
</dbReference>
<dbReference type="InterPro" id="IPR013342">
    <property type="entry name" value="Mandelate_racemase_C"/>
</dbReference>
<dbReference type="PANTHER" id="PTHR48073:SF2">
    <property type="entry name" value="O-SUCCINYLBENZOATE SYNTHASE"/>
    <property type="match status" value="1"/>
</dbReference>
<dbReference type="InterPro" id="IPR010196">
    <property type="entry name" value="OSB_synthase_MenC1"/>
</dbReference>
<dbReference type="EMBL" id="RCUX01000006">
    <property type="protein sequence ID" value="RLP75674.1"/>
    <property type="molecule type" value="Genomic_DNA"/>
</dbReference>
<comment type="pathway">
    <text evidence="4">Quinol/quinone metabolism; menaquinone biosynthesis.</text>
</comment>
<comment type="similarity">
    <text evidence="4">Belongs to the mandelate racemase/muconate lactonizing enzyme family. MenC type 1 subfamily.</text>
</comment>
<dbReference type="SFLD" id="SFLDF00009">
    <property type="entry name" value="o-succinylbenzoate_synthase"/>
    <property type="match status" value="1"/>
</dbReference>